<dbReference type="PROSITE" id="PS51482">
    <property type="entry name" value="DEGV"/>
    <property type="match status" value="1"/>
</dbReference>
<name>A0A412AWJ5_9FIRM</name>
<dbReference type="PANTHER" id="PTHR33434:SF2">
    <property type="entry name" value="FATTY ACID-BINDING PROTEIN TM_1468"/>
    <property type="match status" value="1"/>
</dbReference>
<dbReference type="Pfam" id="PF02645">
    <property type="entry name" value="DegV"/>
    <property type="match status" value="1"/>
</dbReference>
<evidence type="ECO:0000313" key="2">
    <source>
        <dbReference type="EMBL" id="RGQ40184.1"/>
    </source>
</evidence>
<keyword evidence="1" id="KW-0446">Lipid-binding</keyword>
<dbReference type="EMBL" id="QRTC01000030">
    <property type="protein sequence ID" value="RGQ40184.1"/>
    <property type="molecule type" value="Genomic_DNA"/>
</dbReference>
<accession>A0A412AWJ5</accession>
<gene>
    <name evidence="2" type="ORF">DWY99_08285</name>
</gene>
<dbReference type="InterPro" id="IPR050270">
    <property type="entry name" value="DegV_domain_contain"/>
</dbReference>
<evidence type="ECO:0000256" key="1">
    <source>
        <dbReference type="ARBA" id="ARBA00023121"/>
    </source>
</evidence>
<comment type="caution">
    <text evidence="2">The sequence shown here is derived from an EMBL/GenBank/DDBJ whole genome shotgun (WGS) entry which is preliminary data.</text>
</comment>
<proteinExistence type="predicted"/>
<dbReference type="Proteomes" id="UP000284751">
    <property type="component" value="Unassembled WGS sequence"/>
</dbReference>
<dbReference type="InterPro" id="IPR003797">
    <property type="entry name" value="DegV"/>
</dbReference>
<dbReference type="NCBIfam" id="TIGR00762">
    <property type="entry name" value="DegV"/>
    <property type="match status" value="1"/>
</dbReference>
<reference evidence="2 3" key="1">
    <citation type="submission" date="2018-08" db="EMBL/GenBank/DDBJ databases">
        <title>A genome reference for cultivated species of the human gut microbiota.</title>
        <authorList>
            <person name="Zou Y."/>
            <person name="Xue W."/>
            <person name="Luo G."/>
        </authorList>
    </citation>
    <scope>NUCLEOTIDE SEQUENCE [LARGE SCALE GENOMIC DNA]</scope>
    <source>
        <strain evidence="2 3">AF28-26</strain>
    </source>
</reference>
<dbReference type="Gene3D" id="3.30.1180.10">
    <property type="match status" value="1"/>
</dbReference>
<protein>
    <submittedName>
        <fullName evidence="2">DegV family protein</fullName>
    </submittedName>
</protein>
<dbReference type="PANTHER" id="PTHR33434">
    <property type="entry name" value="DEGV DOMAIN-CONTAINING PROTEIN DR_1986-RELATED"/>
    <property type="match status" value="1"/>
</dbReference>
<evidence type="ECO:0000313" key="3">
    <source>
        <dbReference type="Proteomes" id="UP000284751"/>
    </source>
</evidence>
<dbReference type="GO" id="GO:0008289">
    <property type="term" value="F:lipid binding"/>
    <property type="evidence" value="ECO:0007669"/>
    <property type="project" value="UniProtKB-KW"/>
</dbReference>
<dbReference type="AlphaFoldDB" id="A0A412AWJ5"/>
<dbReference type="Gene3D" id="3.40.50.10170">
    <property type="match status" value="1"/>
</dbReference>
<dbReference type="InterPro" id="IPR043168">
    <property type="entry name" value="DegV_C"/>
</dbReference>
<dbReference type="SUPFAM" id="SSF82549">
    <property type="entry name" value="DAK1/DegV-like"/>
    <property type="match status" value="1"/>
</dbReference>
<sequence length="283" mass="31683">MTKIILSADSTCDLGDELKAKYQVHYYPFHIILGDKQYQDNVDITPEEIFQTYWERKILPKTAAIGVGEYLDYFRKWVENGYQVIHLNLGSGISSAYQNCCMAARELGNVFPINSGNLSSAIGLLVVEAGKRISQGMPAPQIQKEIQELTAKCHGSFVLDTLEFLHAGGRCSAVAAMGANLLRLKPCIEVNNRDATMRVGKKYRGDLDKVLVQYTRDKLMNRDDLNLDRCFLVNAGISKERLNLVKKTIEECADFEHIYITKASCTISCHCGPNTLGVMFLTK</sequence>
<organism evidence="2 3">
    <name type="scientific">[Clostridium] leptum</name>
    <dbReference type="NCBI Taxonomy" id="1535"/>
    <lineage>
        <taxon>Bacteria</taxon>
        <taxon>Bacillati</taxon>
        <taxon>Bacillota</taxon>
        <taxon>Clostridia</taxon>
        <taxon>Eubacteriales</taxon>
        <taxon>Oscillospiraceae</taxon>
        <taxon>Oscillospiraceae incertae sedis</taxon>
    </lineage>
</organism>